<accession>A0AAN6F4G9</accession>
<dbReference type="EMBL" id="JAJGCB010000001">
    <property type="protein sequence ID" value="KAJ8996189.1"/>
    <property type="molecule type" value="Genomic_DNA"/>
</dbReference>
<evidence type="ECO:0000313" key="3">
    <source>
        <dbReference type="Proteomes" id="UP001161757"/>
    </source>
</evidence>
<dbReference type="PANTHER" id="PTHR21310">
    <property type="entry name" value="AMINOGLYCOSIDE PHOSPHOTRANSFERASE-RELATED-RELATED"/>
    <property type="match status" value="1"/>
</dbReference>
<protein>
    <recommendedName>
        <fullName evidence="4">Aminoglycoside phosphotransferase domain-containing protein</fullName>
    </recommendedName>
</protein>
<dbReference type="InterPro" id="IPR051678">
    <property type="entry name" value="AGP_Transferase"/>
</dbReference>
<gene>
    <name evidence="2" type="ORF">HRR80_000924</name>
</gene>
<dbReference type="Proteomes" id="UP001161757">
    <property type="component" value="Unassembled WGS sequence"/>
</dbReference>
<reference evidence="2" key="1">
    <citation type="submission" date="2023-01" db="EMBL/GenBank/DDBJ databases">
        <title>Exophiala dermititidis isolated from Cystic Fibrosis Patient.</title>
        <authorList>
            <person name="Kurbessoian T."/>
            <person name="Crocker A."/>
            <person name="Murante D."/>
            <person name="Hogan D.A."/>
            <person name="Stajich J.E."/>
        </authorList>
    </citation>
    <scope>NUCLEOTIDE SEQUENCE</scope>
    <source>
        <strain evidence="2">Ex8</strain>
    </source>
</reference>
<sequence length="520" mass="60379">MALLCTAPDPDSPPTASSDETARDWKEIEDEDDNMLVKLQQEPWRQAFFDDLQSQIPNICGIVSHHLSLSLFQQCEVSDRSEWLYGSFNVCIPINVTNWRKQRLLLRCPLPYMLGGPDGLDEKIRCEAATFAWISENCPRVPIPHLWGFGLPNGSSFTPIAHLPWFRRIIESFKRGWAWLWRRTYSAPYVRRHPGFSLRSGHLLVDFIEAKQGTMLFKIWPPKTDAHRKNFYQSLSRIMLDLARHPLPKIGSFTIQDSGEMSLNNRPLTIPLCLLESSGIPLGIPRDRTYITTDSYIRDLLHCYDMKLRYQPNAVRDEYDAEGQMAVLTIMRALHSHFTMDHLREGPFCHIWTDCHASNIFVNQQYDITCIPDLEWIAVLPVEALSPPFWLSGYEVDELGEEKKQHYEEMCTEFLNVFSREDNDSLSTLKAGVCTKVMKDALEKATPWFWATLNHPRVTYNLFLDHLQPRLAPTQLEGNECIQFQRILAPYWTPNASAFVEQKLLDRQNYLETLRARHRH</sequence>
<proteinExistence type="predicted"/>
<organism evidence="2 3">
    <name type="scientific">Exophiala dermatitidis</name>
    <name type="common">Black yeast-like fungus</name>
    <name type="synonym">Wangiella dermatitidis</name>
    <dbReference type="NCBI Taxonomy" id="5970"/>
    <lineage>
        <taxon>Eukaryota</taxon>
        <taxon>Fungi</taxon>
        <taxon>Dikarya</taxon>
        <taxon>Ascomycota</taxon>
        <taxon>Pezizomycotina</taxon>
        <taxon>Eurotiomycetes</taxon>
        <taxon>Chaetothyriomycetidae</taxon>
        <taxon>Chaetothyriales</taxon>
        <taxon>Herpotrichiellaceae</taxon>
        <taxon>Exophiala</taxon>
    </lineage>
</organism>
<feature type="region of interest" description="Disordered" evidence="1">
    <location>
        <begin position="1"/>
        <end position="23"/>
    </location>
</feature>
<feature type="compositionally biased region" description="Low complexity" evidence="1">
    <location>
        <begin position="1"/>
        <end position="19"/>
    </location>
</feature>
<evidence type="ECO:0000256" key="1">
    <source>
        <dbReference type="SAM" id="MobiDB-lite"/>
    </source>
</evidence>
<dbReference type="PANTHER" id="PTHR21310:SF37">
    <property type="entry name" value="AMINOGLYCOSIDE PHOSPHOTRANSFERASE DOMAIN-CONTAINING PROTEIN"/>
    <property type="match status" value="1"/>
</dbReference>
<name>A0AAN6F4G9_EXODE</name>
<dbReference type="AlphaFoldDB" id="A0AAN6F4G9"/>
<evidence type="ECO:0000313" key="2">
    <source>
        <dbReference type="EMBL" id="KAJ8996189.1"/>
    </source>
</evidence>
<evidence type="ECO:0008006" key="4">
    <source>
        <dbReference type="Google" id="ProtNLM"/>
    </source>
</evidence>
<comment type="caution">
    <text evidence="2">The sequence shown here is derived from an EMBL/GenBank/DDBJ whole genome shotgun (WGS) entry which is preliminary data.</text>
</comment>